<comment type="similarity">
    <text evidence="1">Belongs to the short-chain dehydrogenases/reductases (SDR) family.</text>
</comment>
<dbReference type="PROSITE" id="PS00061">
    <property type="entry name" value="ADH_SHORT"/>
    <property type="match status" value="1"/>
</dbReference>
<keyword evidence="5" id="KW-1185">Reference proteome</keyword>
<keyword evidence="2" id="KW-0560">Oxidoreductase</keyword>
<organism evidence="4 5">
    <name type="scientific">Hevea brasiliensis</name>
    <name type="common">Para rubber tree</name>
    <name type="synonym">Siphonia brasiliensis</name>
    <dbReference type="NCBI Taxonomy" id="3981"/>
    <lineage>
        <taxon>Eukaryota</taxon>
        <taxon>Viridiplantae</taxon>
        <taxon>Streptophyta</taxon>
        <taxon>Embryophyta</taxon>
        <taxon>Tracheophyta</taxon>
        <taxon>Spermatophyta</taxon>
        <taxon>Magnoliopsida</taxon>
        <taxon>eudicotyledons</taxon>
        <taxon>Gunneridae</taxon>
        <taxon>Pentapetalae</taxon>
        <taxon>rosids</taxon>
        <taxon>fabids</taxon>
        <taxon>Malpighiales</taxon>
        <taxon>Euphorbiaceae</taxon>
        <taxon>Crotonoideae</taxon>
        <taxon>Micrandreae</taxon>
        <taxon>Hevea</taxon>
    </lineage>
</organism>
<dbReference type="EMBL" id="JAAGAX010000002">
    <property type="protein sequence ID" value="KAF2321591.1"/>
    <property type="molecule type" value="Genomic_DNA"/>
</dbReference>
<dbReference type="FunFam" id="3.40.50.720:FF:000084">
    <property type="entry name" value="Short-chain dehydrogenase reductase"/>
    <property type="match status" value="1"/>
</dbReference>
<dbReference type="GO" id="GO:0016491">
    <property type="term" value="F:oxidoreductase activity"/>
    <property type="evidence" value="ECO:0007669"/>
    <property type="project" value="UniProtKB-KW"/>
</dbReference>
<sequence length="311" mass="33365">MASASLVSSALKRLQGKVALVTGAASGIGECTARLFSKQGAKLVIADVQDELGRSVCRELDADDAHCSFVHCDVTAEEDVQNAVNTAVSKYGKLDIMFNNAGPFLGTKHAARVMIPNRRGSIITTASICSVIGGVASHAYTSSKHGVVGLMKNTAVELGQYGIRVNCVSPYVVATPLAKDFFKLDDDGVYRLYSNLKEALLKPEDVAQAALYLASDDSQYVSGHNLVVDGGFTVVNPVTRTLYLDINGICDLLQIILSQEKSIFRLNELVRTLRQQLLQCRCSNETKNSTFGPLTEHVIELERLAGPGGLG</sequence>
<dbReference type="Pfam" id="PF13561">
    <property type="entry name" value="adh_short_C2"/>
    <property type="match status" value="1"/>
</dbReference>
<dbReference type="PANTHER" id="PTHR43180:SF30">
    <property type="entry name" value="MOMILACTONE A SYNTHASE"/>
    <property type="match status" value="1"/>
</dbReference>
<dbReference type="SUPFAM" id="SSF51735">
    <property type="entry name" value="NAD(P)-binding Rossmann-fold domains"/>
    <property type="match status" value="1"/>
</dbReference>
<accession>A0A6A6N5Z4</accession>
<evidence type="ECO:0000313" key="5">
    <source>
        <dbReference type="Proteomes" id="UP000467840"/>
    </source>
</evidence>
<dbReference type="AlphaFoldDB" id="A0A6A6N5Z4"/>
<comment type="caution">
    <text evidence="4">The sequence shown here is derived from an EMBL/GenBank/DDBJ whole genome shotgun (WGS) entry which is preliminary data.</text>
</comment>
<proteinExistence type="inferred from homology"/>
<name>A0A6A6N5Z4_HEVBR</name>
<evidence type="ECO:0000313" key="4">
    <source>
        <dbReference type="EMBL" id="KAF2321591.1"/>
    </source>
</evidence>
<dbReference type="InterPro" id="IPR013968">
    <property type="entry name" value="PKS_KR"/>
</dbReference>
<dbReference type="Gene3D" id="3.40.50.720">
    <property type="entry name" value="NAD(P)-binding Rossmann-like Domain"/>
    <property type="match status" value="2"/>
</dbReference>
<evidence type="ECO:0000256" key="2">
    <source>
        <dbReference type="ARBA" id="ARBA00023002"/>
    </source>
</evidence>
<reference evidence="4 5" key="1">
    <citation type="journal article" date="2020" name="Mol. Plant">
        <title>The Chromosome-Based Rubber Tree Genome Provides New Insights into Spurge Genome Evolution and Rubber Biosynthesis.</title>
        <authorList>
            <person name="Liu J."/>
            <person name="Shi C."/>
            <person name="Shi C.C."/>
            <person name="Li W."/>
            <person name="Zhang Q.J."/>
            <person name="Zhang Y."/>
            <person name="Li K."/>
            <person name="Lu H.F."/>
            <person name="Shi C."/>
            <person name="Zhu S.T."/>
            <person name="Xiao Z.Y."/>
            <person name="Nan H."/>
            <person name="Yue Y."/>
            <person name="Zhu X.G."/>
            <person name="Wu Y."/>
            <person name="Hong X.N."/>
            <person name="Fan G.Y."/>
            <person name="Tong Y."/>
            <person name="Zhang D."/>
            <person name="Mao C.L."/>
            <person name="Liu Y.L."/>
            <person name="Hao S.J."/>
            <person name="Liu W.Q."/>
            <person name="Lv M.Q."/>
            <person name="Zhang H.B."/>
            <person name="Liu Y."/>
            <person name="Hu-Tang G.R."/>
            <person name="Wang J.P."/>
            <person name="Wang J.H."/>
            <person name="Sun Y.H."/>
            <person name="Ni S.B."/>
            <person name="Chen W.B."/>
            <person name="Zhang X.C."/>
            <person name="Jiao Y.N."/>
            <person name="Eichler E.E."/>
            <person name="Li G.H."/>
            <person name="Liu X."/>
            <person name="Gao L.Z."/>
        </authorList>
    </citation>
    <scope>NUCLEOTIDE SEQUENCE [LARGE SCALE GENOMIC DNA]</scope>
    <source>
        <strain evidence="5">cv. GT1</strain>
        <tissue evidence="4">Leaf</tissue>
    </source>
</reference>
<dbReference type="InterPro" id="IPR036291">
    <property type="entry name" value="NAD(P)-bd_dom_sf"/>
</dbReference>
<feature type="domain" description="Ketoreductase (KR)" evidence="3">
    <location>
        <begin position="19"/>
        <end position="101"/>
    </location>
</feature>
<dbReference type="Proteomes" id="UP000467840">
    <property type="component" value="Chromosome 11"/>
</dbReference>
<evidence type="ECO:0000259" key="3">
    <source>
        <dbReference type="Pfam" id="PF08659"/>
    </source>
</evidence>
<dbReference type="PRINTS" id="PR00080">
    <property type="entry name" value="SDRFAMILY"/>
</dbReference>
<dbReference type="PRINTS" id="PR00081">
    <property type="entry name" value="GDHRDH"/>
</dbReference>
<dbReference type="PANTHER" id="PTHR43180">
    <property type="entry name" value="3-OXOACYL-(ACYL-CARRIER-PROTEIN) REDUCTASE (AFU_ORTHOLOGUE AFUA_6G11210)"/>
    <property type="match status" value="1"/>
</dbReference>
<dbReference type="InterPro" id="IPR002347">
    <property type="entry name" value="SDR_fam"/>
</dbReference>
<evidence type="ECO:0000256" key="1">
    <source>
        <dbReference type="ARBA" id="ARBA00006484"/>
    </source>
</evidence>
<dbReference type="InterPro" id="IPR020904">
    <property type="entry name" value="Sc_DH/Rdtase_CS"/>
</dbReference>
<protein>
    <recommendedName>
        <fullName evidence="3">Ketoreductase (KR) domain-containing protein</fullName>
    </recommendedName>
</protein>
<dbReference type="Pfam" id="PF08659">
    <property type="entry name" value="KR"/>
    <property type="match status" value="1"/>
</dbReference>
<gene>
    <name evidence="4" type="ORF">GH714_000545</name>
</gene>